<dbReference type="EMBL" id="FOPP01000005">
    <property type="protein sequence ID" value="SFH11229.1"/>
    <property type="molecule type" value="Genomic_DNA"/>
</dbReference>
<gene>
    <name evidence="7" type="primary">hutI</name>
    <name evidence="9" type="ORF">SAMN04489864_105148</name>
</gene>
<feature type="binding site" evidence="7">
    <location>
        <position position="323"/>
    </location>
    <ligand>
        <name>Zn(2+)</name>
        <dbReference type="ChEBI" id="CHEBI:29105"/>
    </ligand>
</feature>
<keyword evidence="3 7" id="KW-0378">Hydrolase</keyword>
<feature type="binding site" evidence="7">
    <location>
        <position position="328"/>
    </location>
    <ligand>
        <name>4-imidazolone-5-propanoate</name>
        <dbReference type="ChEBI" id="CHEBI:77893"/>
    </ligand>
</feature>
<feature type="binding site" evidence="7">
    <location>
        <position position="79"/>
    </location>
    <ligand>
        <name>Fe(3+)</name>
        <dbReference type="ChEBI" id="CHEBI:29034"/>
    </ligand>
</feature>
<dbReference type="GO" id="GO:0008270">
    <property type="term" value="F:zinc ion binding"/>
    <property type="evidence" value="ECO:0007669"/>
    <property type="project" value="UniProtKB-UniRule"/>
</dbReference>
<dbReference type="AlphaFoldDB" id="A0A1I2XDZ3"/>
<dbReference type="InterPro" id="IPR011059">
    <property type="entry name" value="Metal-dep_hydrolase_composite"/>
</dbReference>
<evidence type="ECO:0000256" key="3">
    <source>
        <dbReference type="ARBA" id="ARBA00022801"/>
    </source>
</evidence>
<evidence type="ECO:0000259" key="8">
    <source>
        <dbReference type="Pfam" id="PF01979"/>
    </source>
</evidence>
<evidence type="ECO:0000256" key="2">
    <source>
        <dbReference type="ARBA" id="ARBA00022723"/>
    </source>
</evidence>
<dbReference type="SUPFAM" id="SSF51556">
    <property type="entry name" value="Metallo-dependent hydrolases"/>
    <property type="match status" value="1"/>
</dbReference>
<feature type="binding site" evidence="7">
    <location>
        <position position="79"/>
    </location>
    <ligand>
        <name>Zn(2+)</name>
        <dbReference type="ChEBI" id="CHEBI:29105"/>
    </ligand>
</feature>
<feature type="binding site" evidence="7">
    <location>
        <position position="81"/>
    </location>
    <ligand>
        <name>Fe(3+)</name>
        <dbReference type="ChEBI" id="CHEBI:29034"/>
    </ligand>
</feature>
<feature type="binding site" evidence="7">
    <location>
        <position position="327"/>
    </location>
    <ligand>
        <name>N-formimidoyl-L-glutamate</name>
        <dbReference type="ChEBI" id="CHEBI:58928"/>
    </ligand>
</feature>
<dbReference type="NCBIfam" id="TIGR01224">
    <property type="entry name" value="hutI"/>
    <property type="match status" value="1"/>
</dbReference>
<dbReference type="InterPro" id="IPR006680">
    <property type="entry name" value="Amidohydro-rel"/>
</dbReference>
<feature type="binding site" evidence="7">
    <location>
        <position position="88"/>
    </location>
    <ligand>
        <name>4-imidazolone-5-propanoate</name>
        <dbReference type="ChEBI" id="CHEBI:77893"/>
    </ligand>
</feature>
<organism evidence="9 10">
    <name type="scientific">Pedobacter insulae</name>
    <dbReference type="NCBI Taxonomy" id="414048"/>
    <lineage>
        <taxon>Bacteria</taxon>
        <taxon>Pseudomonadati</taxon>
        <taxon>Bacteroidota</taxon>
        <taxon>Sphingobacteriia</taxon>
        <taxon>Sphingobacteriales</taxon>
        <taxon>Sphingobacteriaceae</taxon>
        <taxon>Pedobacter</taxon>
    </lineage>
</organism>
<feature type="binding site" evidence="7">
    <location>
        <position position="325"/>
    </location>
    <ligand>
        <name>N-formimidoyl-L-glutamate</name>
        <dbReference type="ChEBI" id="CHEBI:58928"/>
    </ligand>
</feature>
<keyword evidence="2 7" id="KW-0479">Metal-binding</keyword>
<dbReference type="InterPro" id="IPR032466">
    <property type="entry name" value="Metal_Hydrolase"/>
</dbReference>
<dbReference type="RefSeq" id="WP_090993616.1">
    <property type="nucleotide sequence ID" value="NZ_FOPP01000005.1"/>
</dbReference>
<feature type="binding site" evidence="7">
    <location>
        <position position="151"/>
    </location>
    <ligand>
        <name>4-imidazolone-5-propanoate</name>
        <dbReference type="ChEBI" id="CHEBI:77893"/>
    </ligand>
</feature>
<comment type="similarity">
    <text evidence="7">Belongs to the metallo-dependent hydrolases superfamily. HutI family.</text>
</comment>
<comment type="pathway">
    <text evidence="7">Amino-acid degradation; L-histidine degradation into L-glutamate; N-formimidoyl-L-glutamate from L-histidine: step 3/3.</text>
</comment>
<keyword evidence="4 7" id="KW-0369">Histidine metabolism</keyword>
<protein>
    <recommendedName>
        <fullName evidence="1 7">Imidazolonepropionase</fullName>
        <ecNumber evidence="1 7">3.5.2.7</ecNumber>
    </recommendedName>
    <alternativeName>
        <fullName evidence="7">Imidazolone-5-propionate hydrolase</fullName>
    </alternativeName>
</protein>
<dbReference type="OrthoDB" id="9776455at2"/>
<keyword evidence="7" id="KW-0963">Cytoplasm</keyword>
<dbReference type="InterPro" id="IPR005920">
    <property type="entry name" value="HutI"/>
</dbReference>
<evidence type="ECO:0000313" key="10">
    <source>
        <dbReference type="Proteomes" id="UP000199666"/>
    </source>
</evidence>
<dbReference type="HAMAP" id="MF_00372">
    <property type="entry name" value="HutI"/>
    <property type="match status" value="1"/>
</dbReference>
<feature type="binding site" evidence="7">
    <location>
        <position position="151"/>
    </location>
    <ligand>
        <name>N-formimidoyl-L-glutamate</name>
        <dbReference type="ChEBI" id="CHEBI:58928"/>
    </ligand>
</feature>
<dbReference type="SUPFAM" id="SSF51338">
    <property type="entry name" value="Composite domain of metallo-dependent hydrolases"/>
    <property type="match status" value="1"/>
</dbReference>
<evidence type="ECO:0000256" key="6">
    <source>
        <dbReference type="ARBA" id="ARBA00023004"/>
    </source>
</evidence>
<keyword evidence="5 7" id="KW-0862">Zinc</keyword>
<feature type="binding site" evidence="7">
    <location>
        <position position="81"/>
    </location>
    <ligand>
        <name>Zn(2+)</name>
        <dbReference type="ChEBI" id="CHEBI:29105"/>
    </ligand>
</feature>
<dbReference type="FunFam" id="3.20.20.140:FF:000007">
    <property type="entry name" value="Imidazolonepropionase"/>
    <property type="match status" value="1"/>
</dbReference>
<dbReference type="GO" id="GO:0019556">
    <property type="term" value="P:L-histidine catabolic process to glutamate and formamide"/>
    <property type="evidence" value="ECO:0007669"/>
    <property type="project" value="UniProtKB-UniRule"/>
</dbReference>
<dbReference type="PANTHER" id="PTHR42752">
    <property type="entry name" value="IMIDAZOLONEPROPIONASE"/>
    <property type="match status" value="1"/>
</dbReference>
<evidence type="ECO:0000313" key="9">
    <source>
        <dbReference type="EMBL" id="SFH11229.1"/>
    </source>
</evidence>
<dbReference type="EC" id="3.5.2.7" evidence="1 7"/>
<accession>A0A1I2XDZ3</accession>
<comment type="catalytic activity">
    <reaction evidence="7">
        <text>4-imidazolone-5-propanoate + H2O = N-formimidoyl-L-glutamate</text>
        <dbReference type="Rhea" id="RHEA:23660"/>
        <dbReference type="ChEBI" id="CHEBI:15377"/>
        <dbReference type="ChEBI" id="CHEBI:58928"/>
        <dbReference type="ChEBI" id="CHEBI:77893"/>
        <dbReference type="EC" id="3.5.2.7"/>
    </reaction>
</comment>
<feature type="binding site" evidence="7">
    <location>
        <position position="184"/>
    </location>
    <ligand>
        <name>4-imidazolone-5-propanoate</name>
        <dbReference type="ChEBI" id="CHEBI:77893"/>
    </ligand>
</feature>
<dbReference type="Pfam" id="PF01979">
    <property type="entry name" value="Amidohydro_1"/>
    <property type="match status" value="1"/>
</dbReference>
<dbReference type="GO" id="GO:0019557">
    <property type="term" value="P:L-histidine catabolic process to glutamate and formate"/>
    <property type="evidence" value="ECO:0007669"/>
    <property type="project" value="UniProtKB-UniPathway"/>
</dbReference>
<dbReference type="GO" id="GO:0005737">
    <property type="term" value="C:cytoplasm"/>
    <property type="evidence" value="ECO:0007669"/>
    <property type="project" value="UniProtKB-SubCell"/>
</dbReference>
<evidence type="ECO:0000256" key="5">
    <source>
        <dbReference type="ARBA" id="ARBA00022833"/>
    </source>
</evidence>
<feature type="binding site" evidence="7">
    <location>
        <position position="249"/>
    </location>
    <ligand>
        <name>Fe(3+)</name>
        <dbReference type="ChEBI" id="CHEBI:29034"/>
    </ligand>
</feature>
<comment type="subcellular location">
    <subcellularLocation>
        <location evidence="7">Cytoplasm</location>
    </subcellularLocation>
</comment>
<name>A0A1I2XDZ3_9SPHI</name>
<dbReference type="STRING" id="414048.SAMN04489864_105148"/>
<keyword evidence="6 7" id="KW-0408">Iron</keyword>
<sequence>MLITQIKALVGVHPKETFVLHGDEMAQLPTLENAWLLLENGLIKDFGPMFTCPSSTENNQHETINAEGKYVFPSWCDSHSHVVFAASREEEFVMKIEGKGYEEIAAAGGGILNSANKLANASEEELFESARKRVVDMIKQGTAAIEIKSGYGLTFESELKMLRVIKRLKNELPIPVKATFLAAHTYPQVYKNDHQGYIDLIINEMLPAVAEEKLADYIDVFCERGFFSVEETDQILTAAAKFDLKPKIHANQLSVSGGVQIGVKHGAVSVDHLEETDDDVLKSLANNPTIATLLPSCSFYLNIPFANARGLMQNHAAIALATDYNPGSTPSGNMNFVVSLACIKLKMMPEEAINAATLNGAAAMELSKEMGSIAIGKRANLFITRTIPALAYLPYSFGQSQVETIILNGEIYNG</sequence>
<evidence type="ECO:0000256" key="1">
    <source>
        <dbReference type="ARBA" id="ARBA00012864"/>
    </source>
</evidence>
<dbReference type="GO" id="GO:0005506">
    <property type="term" value="F:iron ion binding"/>
    <property type="evidence" value="ECO:0007669"/>
    <property type="project" value="UniProtKB-UniRule"/>
</dbReference>
<reference evidence="9 10" key="1">
    <citation type="submission" date="2016-10" db="EMBL/GenBank/DDBJ databases">
        <authorList>
            <person name="de Groot N.N."/>
        </authorList>
    </citation>
    <scope>NUCLEOTIDE SEQUENCE [LARGE SCALE GENOMIC DNA]</scope>
    <source>
        <strain evidence="9 10">DSM 18684</strain>
    </source>
</reference>
<dbReference type="GO" id="GO:0050480">
    <property type="term" value="F:imidazolonepropionase activity"/>
    <property type="evidence" value="ECO:0007669"/>
    <property type="project" value="UniProtKB-UniRule"/>
</dbReference>
<keyword evidence="10" id="KW-1185">Reference proteome</keyword>
<dbReference type="Gene3D" id="2.30.40.10">
    <property type="entry name" value="Urease, subunit C, domain 1"/>
    <property type="match status" value="1"/>
</dbReference>
<comment type="function">
    <text evidence="7">Catalyzes the hydrolytic cleavage of the carbon-nitrogen bond in imidazolone-5-propanoate to yield N-formimidoyl-L-glutamate. It is the third step in the universal histidine degradation pathway.</text>
</comment>
<feature type="binding site" evidence="7">
    <location>
        <position position="252"/>
    </location>
    <ligand>
        <name>4-imidazolone-5-propanoate</name>
        <dbReference type="ChEBI" id="CHEBI:77893"/>
    </ligand>
</feature>
<dbReference type="Gene3D" id="3.20.20.140">
    <property type="entry name" value="Metal-dependent hydrolases"/>
    <property type="match status" value="1"/>
</dbReference>
<dbReference type="Proteomes" id="UP000199666">
    <property type="component" value="Unassembled WGS sequence"/>
</dbReference>
<evidence type="ECO:0000256" key="7">
    <source>
        <dbReference type="HAMAP-Rule" id="MF_00372"/>
    </source>
</evidence>
<feature type="domain" description="Amidohydrolase-related" evidence="8">
    <location>
        <begin position="70"/>
        <end position="410"/>
    </location>
</feature>
<comment type="cofactor">
    <cofactor evidence="7">
        <name>Zn(2+)</name>
        <dbReference type="ChEBI" id="CHEBI:29105"/>
    </cofactor>
    <cofactor evidence="7">
        <name>Fe(3+)</name>
        <dbReference type="ChEBI" id="CHEBI:29034"/>
    </cofactor>
    <text evidence="7">Binds 1 zinc or iron ion per subunit.</text>
</comment>
<dbReference type="PANTHER" id="PTHR42752:SF1">
    <property type="entry name" value="IMIDAZOLONEPROPIONASE-RELATED"/>
    <property type="match status" value="1"/>
</dbReference>
<proteinExistence type="inferred from homology"/>
<feature type="binding site" evidence="7">
    <location>
        <position position="249"/>
    </location>
    <ligand>
        <name>Zn(2+)</name>
        <dbReference type="ChEBI" id="CHEBI:29105"/>
    </ligand>
</feature>
<feature type="binding site" evidence="7">
    <location>
        <position position="323"/>
    </location>
    <ligand>
        <name>Fe(3+)</name>
        <dbReference type="ChEBI" id="CHEBI:29034"/>
    </ligand>
</feature>
<evidence type="ECO:0000256" key="4">
    <source>
        <dbReference type="ARBA" id="ARBA00022808"/>
    </source>
</evidence>
<dbReference type="UniPathway" id="UPA00379">
    <property type="reaction ID" value="UER00551"/>
</dbReference>